<dbReference type="WBParaSite" id="TTAC_0000205701-mRNA-1">
    <property type="protein sequence ID" value="TTAC_0000205701-mRNA-1"/>
    <property type="gene ID" value="TTAC_0000205701"/>
</dbReference>
<protein>
    <submittedName>
        <fullName evidence="1 3">Uncharacterized protein</fullName>
    </submittedName>
</protein>
<evidence type="ECO:0000313" key="3">
    <source>
        <dbReference type="WBParaSite" id="TTAC_0000205701-mRNA-1"/>
    </source>
</evidence>
<dbReference type="STRING" id="6205.A0A0R3WMR9"/>
<dbReference type="AlphaFoldDB" id="A0A0R3WMR9"/>
<dbReference type="EMBL" id="UYWX01000709">
    <property type="protein sequence ID" value="VDM18784.1"/>
    <property type="molecule type" value="Genomic_DNA"/>
</dbReference>
<reference evidence="3" key="1">
    <citation type="submission" date="2017-02" db="UniProtKB">
        <authorList>
            <consortium name="WormBaseParasite"/>
        </authorList>
    </citation>
    <scope>IDENTIFICATION</scope>
</reference>
<organism evidence="3">
    <name type="scientific">Hydatigena taeniaeformis</name>
    <name type="common">Feline tapeworm</name>
    <name type="synonym">Taenia taeniaeformis</name>
    <dbReference type="NCBI Taxonomy" id="6205"/>
    <lineage>
        <taxon>Eukaryota</taxon>
        <taxon>Metazoa</taxon>
        <taxon>Spiralia</taxon>
        <taxon>Lophotrochozoa</taxon>
        <taxon>Platyhelminthes</taxon>
        <taxon>Cestoda</taxon>
        <taxon>Eucestoda</taxon>
        <taxon>Cyclophyllidea</taxon>
        <taxon>Taeniidae</taxon>
        <taxon>Hydatigera</taxon>
    </lineage>
</organism>
<proteinExistence type="predicted"/>
<name>A0A0R3WMR9_HYDTA</name>
<sequence length="281" mass="32114">MSIVSSVAQKRTKSWKVEDVEKRRVFSLQLSQDEKTEVSNRPGLVTATSQPSVYLSAHAVKGTWPTVENIIRAHSITHAIEETTTRGFEFVKRRATTLDTDMSTPHRRGKAGSRRRLFSLFSKQGNGIRDKATLRAKQDCPSTNNLSNDSTAFNVVQNLVDSLGRQKSELKFTVSSLHDSIVQQGEKNCFQSSTRPINGLEDPRQERVTSLTRRWAQERYRSISFMDDDEEDDDDDASAVCLRRPAPERRRLNKLTTEEPHSVHRIYTCRSVAEKNYWLNK</sequence>
<dbReference type="Proteomes" id="UP000274429">
    <property type="component" value="Unassembled WGS sequence"/>
</dbReference>
<reference evidence="1 2" key="2">
    <citation type="submission" date="2018-11" db="EMBL/GenBank/DDBJ databases">
        <authorList>
            <consortium name="Pathogen Informatics"/>
        </authorList>
    </citation>
    <scope>NUCLEOTIDE SEQUENCE [LARGE SCALE GENOMIC DNA]</scope>
</reference>
<evidence type="ECO:0000313" key="1">
    <source>
        <dbReference type="EMBL" id="VDM18784.1"/>
    </source>
</evidence>
<evidence type="ECO:0000313" key="2">
    <source>
        <dbReference type="Proteomes" id="UP000274429"/>
    </source>
</evidence>
<dbReference type="OrthoDB" id="6287410at2759"/>
<gene>
    <name evidence="1" type="ORF">TTAC_LOCUS2044</name>
</gene>
<accession>A0A0R3WMR9</accession>
<keyword evidence="2" id="KW-1185">Reference proteome</keyword>